<feature type="compositionally biased region" description="Polar residues" evidence="1">
    <location>
        <begin position="290"/>
        <end position="300"/>
    </location>
</feature>
<feature type="compositionally biased region" description="Basic and acidic residues" evidence="1">
    <location>
        <begin position="45"/>
        <end position="58"/>
    </location>
</feature>
<keyword evidence="3" id="KW-1185">Reference proteome</keyword>
<protein>
    <submittedName>
        <fullName evidence="2">Uncharacterized protein</fullName>
    </submittedName>
</protein>
<name>A0AAW0MRR8_9GOBI</name>
<evidence type="ECO:0000256" key="1">
    <source>
        <dbReference type="SAM" id="MobiDB-lite"/>
    </source>
</evidence>
<dbReference type="EMBL" id="JBBPFD010000021">
    <property type="protein sequence ID" value="KAK7882014.1"/>
    <property type="molecule type" value="Genomic_DNA"/>
</dbReference>
<proteinExistence type="predicted"/>
<feature type="compositionally biased region" description="Polar residues" evidence="1">
    <location>
        <begin position="150"/>
        <end position="174"/>
    </location>
</feature>
<dbReference type="AlphaFoldDB" id="A0AAW0MRR8"/>
<feature type="region of interest" description="Disordered" evidence="1">
    <location>
        <begin position="45"/>
        <end position="188"/>
    </location>
</feature>
<gene>
    <name evidence="2" type="ORF">WMY93_028188</name>
</gene>
<feature type="region of interest" description="Disordered" evidence="1">
    <location>
        <begin position="273"/>
        <end position="310"/>
    </location>
</feature>
<feature type="compositionally biased region" description="Low complexity" evidence="1">
    <location>
        <begin position="65"/>
        <end position="77"/>
    </location>
</feature>
<accession>A0AAW0MRR8</accession>
<reference evidence="3" key="1">
    <citation type="submission" date="2024-04" db="EMBL/GenBank/DDBJ databases">
        <title>Salinicola lusitanus LLJ914,a marine bacterium isolated from the Okinawa Trough.</title>
        <authorList>
            <person name="Li J."/>
        </authorList>
    </citation>
    <scope>NUCLEOTIDE SEQUENCE [LARGE SCALE GENOMIC DNA]</scope>
</reference>
<organism evidence="2 3">
    <name type="scientific">Mugilogobius chulae</name>
    <name type="common">yellowstripe goby</name>
    <dbReference type="NCBI Taxonomy" id="88201"/>
    <lineage>
        <taxon>Eukaryota</taxon>
        <taxon>Metazoa</taxon>
        <taxon>Chordata</taxon>
        <taxon>Craniata</taxon>
        <taxon>Vertebrata</taxon>
        <taxon>Euteleostomi</taxon>
        <taxon>Actinopterygii</taxon>
        <taxon>Neopterygii</taxon>
        <taxon>Teleostei</taxon>
        <taxon>Neoteleostei</taxon>
        <taxon>Acanthomorphata</taxon>
        <taxon>Gobiaria</taxon>
        <taxon>Gobiiformes</taxon>
        <taxon>Gobioidei</taxon>
        <taxon>Gobiidae</taxon>
        <taxon>Gobionellinae</taxon>
        <taxon>Mugilogobius</taxon>
    </lineage>
</organism>
<sequence>MSRTLKTLYISLAASSSVLQQGAAAAQTTLHTLILSGARNCVVPREDRTEQGEARGHSPDPLSPDPLSLDPLSLDPLSPRPTQSRPAEGPTQPGRPQRALQSGPPQFGPLSLDPQGHPPQEEHEFGGFMQAPSFCSWEDSPQWSDPDLSWDQSKSSPGQCSLWTGQNPQQTSRTVVARSAVEDRGSTRGERHSLVRCVSCCCLPLSSGLLASAPRDVPVPTLTRLLRDLHSPEEHFTDGRLLDTFHDLNKMIVQGYKQTSGVSQELLQRSLSVSRPDAGTHPGPGRRRVSSSNTPSQSGLSHAPSRSRPI</sequence>
<dbReference type="Proteomes" id="UP001460270">
    <property type="component" value="Unassembled WGS sequence"/>
</dbReference>
<comment type="caution">
    <text evidence="2">The sequence shown here is derived from an EMBL/GenBank/DDBJ whole genome shotgun (WGS) entry which is preliminary data.</text>
</comment>
<evidence type="ECO:0000313" key="2">
    <source>
        <dbReference type="EMBL" id="KAK7882014.1"/>
    </source>
</evidence>
<evidence type="ECO:0000313" key="3">
    <source>
        <dbReference type="Proteomes" id="UP001460270"/>
    </source>
</evidence>